<dbReference type="InterPro" id="IPR000172">
    <property type="entry name" value="GMC_OxRdtase_N"/>
</dbReference>
<dbReference type="InterPro" id="IPR007867">
    <property type="entry name" value="GMC_OxRtase_C"/>
</dbReference>
<organism evidence="6">
    <name type="scientific">Neodiprion lecontei</name>
    <name type="common">Redheaded pine sawfly</name>
    <dbReference type="NCBI Taxonomy" id="441921"/>
    <lineage>
        <taxon>Eukaryota</taxon>
        <taxon>Metazoa</taxon>
        <taxon>Ecdysozoa</taxon>
        <taxon>Arthropoda</taxon>
        <taxon>Hexapoda</taxon>
        <taxon>Insecta</taxon>
        <taxon>Pterygota</taxon>
        <taxon>Neoptera</taxon>
        <taxon>Endopterygota</taxon>
        <taxon>Hymenoptera</taxon>
        <taxon>Tenthredinoidea</taxon>
        <taxon>Diprionidae</taxon>
        <taxon>Diprioninae</taxon>
        <taxon>Neodiprion</taxon>
    </lineage>
</organism>
<feature type="binding site" evidence="2">
    <location>
        <position position="281"/>
    </location>
    <ligand>
        <name>FAD</name>
        <dbReference type="ChEBI" id="CHEBI:57692"/>
    </ligand>
</feature>
<comment type="cofactor">
    <cofactor evidence="2">
        <name>FAD</name>
        <dbReference type="ChEBI" id="CHEBI:57692"/>
    </cofactor>
</comment>
<evidence type="ECO:0000256" key="2">
    <source>
        <dbReference type="PIRSR" id="PIRSR000137-2"/>
    </source>
</evidence>
<feature type="binding site" evidence="2">
    <location>
        <begin position="151"/>
        <end position="154"/>
    </location>
    <ligand>
        <name>FAD</name>
        <dbReference type="ChEBI" id="CHEBI:57692"/>
    </ligand>
</feature>
<name>A0A6J0BH58_NEOLC</name>
<dbReference type="PANTHER" id="PTHR11552:SF217">
    <property type="entry name" value="GLUCOSE DEHYDROGENASE [FAD, QUINONE]"/>
    <property type="match status" value="1"/>
</dbReference>
<evidence type="ECO:0000313" key="6">
    <source>
        <dbReference type="RefSeq" id="XP_015514130.1"/>
    </source>
</evidence>
<gene>
    <name evidence="6" type="primary">LOC107220173</name>
</gene>
<dbReference type="GO" id="GO:0050660">
    <property type="term" value="F:flavin adenine dinucleotide binding"/>
    <property type="evidence" value="ECO:0007669"/>
    <property type="project" value="InterPro"/>
</dbReference>
<dbReference type="RefSeq" id="XP_015514130.1">
    <property type="nucleotide sequence ID" value="XM_015658644.2"/>
</dbReference>
<sequence length="611" mass="66565">MMRCGSVQPGMCDTVLPGPSMESMCNASAFFTFMSILDTCIRAKEVISGRCERINPIEQTDSDYDFIVIGGGAGGAVTAARLSEVPDWKVLLLEAGDDESGAGQVPAFAWSLIGAENDWNFQTNESNACLSTNGFCTWHSSRTLGGNTAHNDMVYLRGNPTDYNNWAAMGNEGWSYEDVLPFFKKSEDNGEIDRVGRKYHGTGGPLRVQRFPYNDSFSFAILAAAEEAGFGISDDLNGEKITGFTNIQTTQKDGVRRSSARSFLWPARNRKNLHISLNSYVTRIIIENNLAVGVEYHKNGKFNTVGATREIVLSGGIVKSPHLLLLSGIGPKEHLESMGIKVVKDLPGVGKNLHDQVAYILSFTINESDTYENNWAAASEYLAFQTGPLSSTGLAQISSSLPTSLTTPDYPDTQLSPIGYQANCAPGEPGALRSTDKRTIRMYVGHMHPKSRGRVCLASKDPFDQPFISANYLSEPSDVQGLIEGIEMTLALTRTKALRAHNFTLFDTNIEACSNYTFASTEYWACAVRQDTIVELHQAGSCKMGPASDSLAVVDPRLRVHGVKGLRVVDASIMPQVTSANTGSPTMMIGERGADFIKQCWTDGSLDNERK</sequence>
<dbReference type="Pfam" id="PF00732">
    <property type="entry name" value="GMC_oxred_N"/>
    <property type="match status" value="1"/>
</dbReference>
<dbReference type="Gene3D" id="3.50.50.60">
    <property type="entry name" value="FAD/NAD(P)-binding domain"/>
    <property type="match status" value="1"/>
</dbReference>
<keyword evidence="2" id="KW-0274">FAD</keyword>
<dbReference type="GO" id="GO:0016614">
    <property type="term" value="F:oxidoreductase activity, acting on CH-OH group of donors"/>
    <property type="evidence" value="ECO:0007669"/>
    <property type="project" value="InterPro"/>
</dbReference>
<dbReference type="SUPFAM" id="SSF54373">
    <property type="entry name" value="FAD-linked reductases, C-terminal domain"/>
    <property type="match status" value="1"/>
</dbReference>
<dbReference type="Proteomes" id="UP000829291">
    <property type="component" value="Chromosome 7"/>
</dbReference>
<dbReference type="PANTHER" id="PTHR11552">
    <property type="entry name" value="GLUCOSE-METHANOL-CHOLINE GMC OXIDOREDUCTASE"/>
    <property type="match status" value="1"/>
</dbReference>
<dbReference type="InterPro" id="IPR036188">
    <property type="entry name" value="FAD/NAD-bd_sf"/>
</dbReference>
<dbReference type="InParanoid" id="A0A6J0BH58"/>
<dbReference type="GeneID" id="107220173"/>
<comment type="similarity">
    <text evidence="1">Belongs to the GMC oxidoreductase family.</text>
</comment>
<proteinExistence type="inferred from homology"/>
<dbReference type="PIRSF" id="PIRSF000137">
    <property type="entry name" value="Alcohol_oxidase"/>
    <property type="match status" value="1"/>
</dbReference>
<dbReference type="SUPFAM" id="SSF51905">
    <property type="entry name" value="FAD/NAD(P)-binding domain"/>
    <property type="match status" value="1"/>
</dbReference>
<keyword evidence="2" id="KW-0285">Flavoprotein</keyword>
<protein>
    <submittedName>
        <fullName evidence="6">Glucose dehydrogenase [FAD, quinone]</fullName>
    </submittedName>
</protein>
<dbReference type="InterPro" id="IPR012132">
    <property type="entry name" value="GMC_OxRdtase"/>
</dbReference>
<keyword evidence="5" id="KW-1185">Reference proteome</keyword>
<evidence type="ECO:0000256" key="1">
    <source>
        <dbReference type="ARBA" id="ARBA00010790"/>
    </source>
</evidence>
<evidence type="ECO:0000313" key="5">
    <source>
        <dbReference type="Proteomes" id="UP000829291"/>
    </source>
</evidence>
<dbReference type="KEGG" id="nlo:107220173"/>
<evidence type="ECO:0000259" key="3">
    <source>
        <dbReference type="Pfam" id="PF00732"/>
    </source>
</evidence>
<dbReference type="Gene3D" id="3.30.560.10">
    <property type="entry name" value="Glucose Oxidase, domain 3"/>
    <property type="match status" value="1"/>
</dbReference>
<dbReference type="OrthoDB" id="269227at2759"/>
<feature type="domain" description="Glucose-methanol-choline oxidoreductase N-terminal" evidence="3">
    <location>
        <begin position="64"/>
        <end position="357"/>
    </location>
</feature>
<accession>A0A6J0BH58</accession>
<feature type="domain" description="Glucose-methanol-choline oxidoreductase C-terminal" evidence="4">
    <location>
        <begin position="449"/>
        <end position="590"/>
    </location>
</feature>
<evidence type="ECO:0000259" key="4">
    <source>
        <dbReference type="Pfam" id="PF05199"/>
    </source>
</evidence>
<reference evidence="6" key="1">
    <citation type="submission" date="2025-08" db="UniProtKB">
        <authorList>
            <consortium name="RefSeq"/>
        </authorList>
    </citation>
    <scope>IDENTIFICATION</scope>
    <source>
        <tissue evidence="6">Thorax and Abdomen</tissue>
    </source>
</reference>
<dbReference type="AlphaFoldDB" id="A0A6J0BH58"/>
<dbReference type="Pfam" id="PF05199">
    <property type="entry name" value="GMC_oxred_C"/>
    <property type="match status" value="1"/>
</dbReference>